<dbReference type="SUPFAM" id="SSF81653">
    <property type="entry name" value="Calcium ATPase, transduction domain A"/>
    <property type="match status" value="1"/>
</dbReference>
<dbReference type="AlphaFoldDB" id="A0A6N8DUB2"/>
<evidence type="ECO:0000313" key="6">
    <source>
        <dbReference type="Proteomes" id="UP000439113"/>
    </source>
</evidence>
<sequence length="842" mass="89395">MALHQRAKTSPPQARQGAPDLSTPTLRIDGNRLVLRDKTLFAQSDEAVRDLVDRVFSAVEVRAVALWRDRAQVRIELSPLADPTAVWPRVGRLLREGAPERRRAEKLNLAGPAPGLSVRVSRAGDALTTFRVRKLSRERLRIGHPLLRRRDFLYRFGLLLESIHGVERVKLAGIAASAVITYDPETIAPEQVLRLLESSWDLVLFGPHPPEKPKRLIAAGGLLAFSFYAQFFNPAALPFAVAAVLVYSAPNLIAAVKDLSHGRVGLAALYSAGLGFLLFTGLPFASGVMAVLRQSWPALSTALAARSERKLFAEHRRRLAWARRADAKGGVALVDVAELGETHLVHVRRGDFIPADGVVVEGLALIDEDMLTGFRGAVDKLPGEKVFAGTFVREGALTFRATRVGRSTAAAALADALPHGALNNLPSSREAERVANRNAKPALLLSAALLVLTRTPRLAQVALRPDFASGPRLSAHLSALTALSEALSQGVLARRPAALERLLCADLYVLDDSLNFSAQTPRVAEVIAPTRAAGQEAAALATAALAGLRDPRLEALEVFAQPFAARRAHGRRHHAGAVSFWDDDGAGVIVAAPAYAARENFGATAALGKAVAALAKARRDPSERPLVVARDGKIVGVIRFAADGGSRLAAALAQLRAADPEARFVHVSSLPQDRAEARANELRLDAVFGDLDCAAKIDAIRSLSPRAVWIGDGADPENALARDAAFVSLSLGGLDRLGADRADIVALRGELEALAAARQAARAHEARLRADYRVIYAANLLALAGGFLAGFGSLRAGLTSNVGSGLVFLARLRGLGAAGENAARAAAARRALPALPPATRLA</sequence>
<keyword evidence="3" id="KW-0812">Transmembrane</keyword>
<dbReference type="GO" id="GO:0000166">
    <property type="term" value="F:nucleotide binding"/>
    <property type="evidence" value="ECO:0007669"/>
    <property type="project" value="InterPro"/>
</dbReference>
<protein>
    <submittedName>
        <fullName evidence="5">ATPase</fullName>
    </submittedName>
</protein>
<dbReference type="Proteomes" id="UP000439113">
    <property type="component" value="Unassembled WGS sequence"/>
</dbReference>
<comment type="similarity">
    <text evidence="1">Belongs to the cation transport ATPase (P-type) (TC 3.A.3) family. Type IB subfamily.</text>
</comment>
<organism evidence="5 6">
    <name type="scientific">Rhodoblastus acidophilus</name>
    <name type="common">Rhodopseudomonas acidophila</name>
    <dbReference type="NCBI Taxonomy" id="1074"/>
    <lineage>
        <taxon>Bacteria</taxon>
        <taxon>Pseudomonadati</taxon>
        <taxon>Pseudomonadota</taxon>
        <taxon>Alphaproteobacteria</taxon>
        <taxon>Hyphomicrobiales</taxon>
        <taxon>Rhodoblastaceae</taxon>
        <taxon>Rhodoblastus</taxon>
    </lineage>
</organism>
<accession>A0A6N8DUB2</accession>
<dbReference type="OrthoDB" id="8431197at2"/>
<feature type="transmembrane region" description="Helical" evidence="3">
    <location>
        <begin position="222"/>
        <end position="247"/>
    </location>
</feature>
<dbReference type="EMBL" id="WNKS01000016">
    <property type="protein sequence ID" value="MTV32434.1"/>
    <property type="molecule type" value="Genomic_DNA"/>
</dbReference>
<proteinExistence type="inferred from homology"/>
<keyword evidence="3" id="KW-0472">Membrane</keyword>
<dbReference type="InterPro" id="IPR008250">
    <property type="entry name" value="ATPase_P-typ_transduc_dom_A_sf"/>
</dbReference>
<reference evidence="5 6" key="1">
    <citation type="submission" date="2019-11" db="EMBL/GenBank/DDBJ databases">
        <title>Whole-genome sequence of a Rhodoblastus acidophilus DSM 142.</title>
        <authorList>
            <person name="Kyndt J.A."/>
            <person name="Meyer T.E."/>
        </authorList>
    </citation>
    <scope>NUCLEOTIDE SEQUENCE [LARGE SCALE GENOMIC DNA]</scope>
    <source>
        <strain evidence="5 6">DSM 142</strain>
    </source>
</reference>
<dbReference type="Gene3D" id="2.70.150.10">
    <property type="entry name" value="Calcium-transporting ATPase, cytoplasmic transduction domain A"/>
    <property type="match status" value="1"/>
</dbReference>
<evidence type="ECO:0000256" key="3">
    <source>
        <dbReference type="SAM" id="Phobius"/>
    </source>
</evidence>
<gene>
    <name evidence="5" type="ORF">GJ654_15715</name>
</gene>
<keyword evidence="3" id="KW-1133">Transmembrane helix</keyword>
<feature type="region of interest" description="Disordered" evidence="2">
    <location>
        <begin position="1"/>
        <end position="23"/>
    </location>
</feature>
<dbReference type="InterPro" id="IPR059000">
    <property type="entry name" value="ATPase_P-type_domA"/>
</dbReference>
<dbReference type="PANTHER" id="PTHR48085">
    <property type="entry name" value="CADMIUM/ZINC-TRANSPORTING ATPASE HMA2-RELATED"/>
    <property type="match status" value="1"/>
</dbReference>
<dbReference type="Gene3D" id="3.40.50.1000">
    <property type="entry name" value="HAD superfamily/HAD-like"/>
    <property type="match status" value="1"/>
</dbReference>
<dbReference type="GO" id="GO:0015086">
    <property type="term" value="F:cadmium ion transmembrane transporter activity"/>
    <property type="evidence" value="ECO:0007669"/>
    <property type="project" value="TreeGrafter"/>
</dbReference>
<dbReference type="InterPro" id="IPR051014">
    <property type="entry name" value="Cation_Transport_ATPase_IB"/>
</dbReference>
<comment type="caution">
    <text evidence="5">The sequence shown here is derived from an EMBL/GenBank/DDBJ whole genome shotgun (WGS) entry which is preliminary data.</text>
</comment>
<evidence type="ECO:0000256" key="2">
    <source>
        <dbReference type="SAM" id="MobiDB-lite"/>
    </source>
</evidence>
<feature type="transmembrane region" description="Helical" evidence="3">
    <location>
        <begin position="267"/>
        <end position="292"/>
    </location>
</feature>
<dbReference type="GO" id="GO:0016020">
    <property type="term" value="C:membrane"/>
    <property type="evidence" value="ECO:0007669"/>
    <property type="project" value="TreeGrafter"/>
</dbReference>
<dbReference type="PANTHER" id="PTHR48085:SF5">
    <property type="entry name" value="CADMIUM_ZINC-TRANSPORTING ATPASE HMA4-RELATED"/>
    <property type="match status" value="1"/>
</dbReference>
<dbReference type="Pfam" id="PF00122">
    <property type="entry name" value="E1-E2_ATPase"/>
    <property type="match status" value="1"/>
</dbReference>
<feature type="domain" description="P-type ATPase A" evidence="4">
    <location>
        <begin position="327"/>
        <end position="415"/>
    </location>
</feature>
<evidence type="ECO:0000256" key="1">
    <source>
        <dbReference type="ARBA" id="ARBA00006024"/>
    </source>
</evidence>
<dbReference type="Gene3D" id="3.40.1110.10">
    <property type="entry name" value="Calcium-transporting ATPase, cytoplasmic domain N"/>
    <property type="match status" value="1"/>
</dbReference>
<evidence type="ECO:0000313" key="5">
    <source>
        <dbReference type="EMBL" id="MTV32434.1"/>
    </source>
</evidence>
<dbReference type="RefSeq" id="WP_155447121.1">
    <property type="nucleotide sequence ID" value="NZ_JAOQNR010000016.1"/>
</dbReference>
<evidence type="ECO:0000259" key="4">
    <source>
        <dbReference type="Pfam" id="PF00122"/>
    </source>
</evidence>
<name>A0A6N8DUB2_RHOAC</name>
<dbReference type="InterPro" id="IPR023214">
    <property type="entry name" value="HAD_sf"/>
</dbReference>
<dbReference type="InterPro" id="IPR023299">
    <property type="entry name" value="ATPase_P-typ_cyto_dom_N"/>
</dbReference>